<evidence type="ECO:0000313" key="6">
    <source>
        <dbReference type="Proteomes" id="UP001154240"/>
    </source>
</evidence>
<dbReference type="InterPro" id="IPR011006">
    <property type="entry name" value="CheY-like_superfamily"/>
</dbReference>
<dbReference type="PANTHER" id="PTHR44591">
    <property type="entry name" value="STRESS RESPONSE REGULATOR PROTEIN 1"/>
    <property type="match status" value="1"/>
</dbReference>
<dbReference type="InterPro" id="IPR050595">
    <property type="entry name" value="Bact_response_regulator"/>
</dbReference>
<evidence type="ECO:0000259" key="4">
    <source>
        <dbReference type="PROSITE" id="PS50110"/>
    </source>
</evidence>
<dbReference type="Pfam" id="PF00072">
    <property type="entry name" value="Response_reg"/>
    <property type="match status" value="1"/>
</dbReference>
<proteinExistence type="predicted"/>
<dbReference type="EMBL" id="JAPHEH010000001">
    <property type="protein sequence ID" value="MDG4475279.1"/>
    <property type="molecule type" value="Genomic_DNA"/>
</dbReference>
<feature type="modified residue" description="4-aspartylphosphate" evidence="2">
    <location>
        <position position="58"/>
    </location>
</feature>
<evidence type="ECO:0000313" key="5">
    <source>
        <dbReference type="EMBL" id="MDG4475279.1"/>
    </source>
</evidence>
<accession>A0A9X4MI44</accession>
<keyword evidence="1 2" id="KW-0597">Phosphoprotein</keyword>
<sequence length="278" mass="31339">MVMVGDVRILCVDDEVNVLKSLKRLFLDEDYEILTAESGKEGLEILEQQQPVQVVISDYRMPEMDGVTFFKEVHARWPETIRIVLSGYADTAAVVAAINEGQVYRFIPKPWSDDELKITIAKAVERYFLIKANNELNEELRQANDELSRIALQLEEKVTARTEELLFQNKVLRHSQVILNTLPMGVIGFDRDGFLVQRNRCAEEELQKYRHSSLGATAAEVLPPEWGALLQEVQPGKVVTRELDLGGKPFCVRVAMMNEPDGQTGTVLVFDSGTCGLE</sequence>
<feature type="domain" description="Response regulatory" evidence="4">
    <location>
        <begin position="8"/>
        <end position="124"/>
    </location>
</feature>
<dbReference type="SMART" id="SM00448">
    <property type="entry name" value="REC"/>
    <property type="match status" value="1"/>
</dbReference>
<dbReference type="PANTHER" id="PTHR44591:SF19">
    <property type="entry name" value="TWO-COMPONENT RESPONSE REGULATOR-RELATED"/>
    <property type="match status" value="1"/>
</dbReference>
<keyword evidence="6" id="KW-1185">Reference proteome</keyword>
<dbReference type="SUPFAM" id="SSF52172">
    <property type="entry name" value="CheY-like"/>
    <property type="match status" value="1"/>
</dbReference>
<reference evidence="5" key="2">
    <citation type="submission" date="2022-10" db="EMBL/GenBank/DDBJ databases">
        <authorList>
            <person name="Aronson H.S."/>
        </authorList>
    </citation>
    <scope>NUCLEOTIDE SEQUENCE</scope>
    <source>
        <strain evidence="5">RS19-109</strain>
    </source>
</reference>
<reference evidence="5" key="1">
    <citation type="journal article" date="2022" name="bioRxiv">
        <title>Thiovibrio frasassiensisgen. nov., sp. nov., an autotrophic, elemental sulfur disproportionating bacterium isolated from sulfidic karst sediment, and proposal of Thiovibrionaceae fam. nov.</title>
        <authorList>
            <person name="Aronson H."/>
            <person name="Thomas C."/>
            <person name="Bhattacharyya M."/>
            <person name="Eckstein S."/>
            <person name="Jensen S."/>
            <person name="Barco R."/>
            <person name="Macalady J."/>
            <person name="Amend J."/>
        </authorList>
    </citation>
    <scope>NUCLEOTIDE SEQUENCE</scope>
    <source>
        <strain evidence="5">RS19-109</strain>
    </source>
</reference>
<evidence type="ECO:0000256" key="2">
    <source>
        <dbReference type="PROSITE-ProRule" id="PRU00169"/>
    </source>
</evidence>
<keyword evidence="3" id="KW-0175">Coiled coil</keyword>
<dbReference type="AlphaFoldDB" id="A0A9X4MI44"/>
<dbReference type="RefSeq" id="WP_307632254.1">
    <property type="nucleotide sequence ID" value="NZ_JAPHEH010000001.1"/>
</dbReference>
<dbReference type="InterPro" id="IPR001789">
    <property type="entry name" value="Sig_transdc_resp-reg_receiver"/>
</dbReference>
<dbReference type="Proteomes" id="UP001154240">
    <property type="component" value="Unassembled WGS sequence"/>
</dbReference>
<dbReference type="GO" id="GO:0000160">
    <property type="term" value="P:phosphorelay signal transduction system"/>
    <property type="evidence" value="ECO:0007669"/>
    <property type="project" value="InterPro"/>
</dbReference>
<name>A0A9X4MI44_9BACT</name>
<dbReference type="Gene3D" id="3.40.50.2300">
    <property type="match status" value="1"/>
</dbReference>
<dbReference type="Gene3D" id="3.30.450.20">
    <property type="entry name" value="PAS domain"/>
    <property type="match status" value="1"/>
</dbReference>
<comment type="caution">
    <text evidence="5">The sequence shown here is derived from an EMBL/GenBank/DDBJ whole genome shotgun (WGS) entry which is preliminary data.</text>
</comment>
<dbReference type="InterPro" id="IPR035965">
    <property type="entry name" value="PAS-like_dom_sf"/>
</dbReference>
<dbReference type="SUPFAM" id="SSF55785">
    <property type="entry name" value="PYP-like sensor domain (PAS domain)"/>
    <property type="match status" value="1"/>
</dbReference>
<dbReference type="PROSITE" id="PS50110">
    <property type="entry name" value="RESPONSE_REGULATORY"/>
    <property type="match status" value="1"/>
</dbReference>
<evidence type="ECO:0000256" key="1">
    <source>
        <dbReference type="ARBA" id="ARBA00022553"/>
    </source>
</evidence>
<evidence type="ECO:0000256" key="3">
    <source>
        <dbReference type="SAM" id="Coils"/>
    </source>
</evidence>
<organism evidence="5 6">
    <name type="scientific">Thiovibrio frasassiensis</name>
    <dbReference type="NCBI Taxonomy" id="2984131"/>
    <lineage>
        <taxon>Bacteria</taxon>
        <taxon>Pseudomonadati</taxon>
        <taxon>Thermodesulfobacteriota</taxon>
        <taxon>Desulfobulbia</taxon>
        <taxon>Desulfobulbales</taxon>
        <taxon>Thiovibrionaceae</taxon>
        <taxon>Thiovibrio</taxon>
    </lineage>
</organism>
<feature type="coiled-coil region" evidence="3">
    <location>
        <begin position="126"/>
        <end position="157"/>
    </location>
</feature>
<protein>
    <submittedName>
        <fullName evidence="5">Response regulator</fullName>
    </submittedName>
</protein>
<gene>
    <name evidence="5" type="ORF">OLX77_03780</name>
</gene>
<dbReference type="CDD" id="cd17569">
    <property type="entry name" value="REC_HupR-like"/>
    <property type="match status" value="1"/>
</dbReference>